<dbReference type="RefSeq" id="WP_088938021.1">
    <property type="nucleotide sequence ID" value="NZ_KZ859527.1"/>
</dbReference>
<dbReference type="Proteomes" id="UP000256748">
    <property type="component" value="Unassembled WGS sequence"/>
</dbReference>
<dbReference type="InterPro" id="IPR002052">
    <property type="entry name" value="DNA_methylase_N6_adenine_CS"/>
</dbReference>
<dbReference type="AlphaFoldDB" id="A0A3E1B650"/>
<evidence type="ECO:0000256" key="2">
    <source>
        <dbReference type="ARBA" id="ARBA00011900"/>
    </source>
</evidence>
<comment type="caution">
    <text evidence="8">The sequence shown here is derived from an EMBL/GenBank/DDBJ whole genome shotgun (WGS) entry which is preliminary data.</text>
</comment>
<gene>
    <name evidence="8" type="ORF">B5K10_24180</name>
</gene>
<evidence type="ECO:0000256" key="4">
    <source>
        <dbReference type="ARBA" id="ARBA00022679"/>
    </source>
</evidence>
<comment type="similarity">
    <text evidence="1">Belongs to the N(4)/N(6)-methyltransferase family.</text>
</comment>
<dbReference type="GO" id="GO:0009307">
    <property type="term" value="P:DNA restriction-modification system"/>
    <property type="evidence" value="ECO:0007669"/>
    <property type="project" value="InterPro"/>
</dbReference>
<dbReference type="SUPFAM" id="SSF53335">
    <property type="entry name" value="S-adenosyl-L-methionine-dependent methyltransferases"/>
    <property type="match status" value="1"/>
</dbReference>
<evidence type="ECO:0000256" key="5">
    <source>
        <dbReference type="ARBA" id="ARBA00047942"/>
    </source>
</evidence>
<accession>A0A3E1B650</accession>
<organism evidence="8 9">
    <name type="scientific">Rhizobium leguminosarum bv. trifolii</name>
    <dbReference type="NCBI Taxonomy" id="386"/>
    <lineage>
        <taxon>Bacteria</taxon>
        <taxon>Pseudomonadati</taxon>
        <taxon>Pseudomonadota</taxon>
        <taxon>Alphaproteobacteria</taxon>
        <taxon>Hyphomicrobiales</taxon>
        <taxon>Rhizobiaceae</taxon>
        <taxon>Rhizobium/Agrobacterium group</taxon>
        <taxon>Rhizobium</taxon>
    </lineage>
</organism>
<sequence length="569" mass="63675">MNQLWFGDNLTILREEVFSESVDLIYLDPPFNSNANYNVLFRTPSDEAASAQIEAFRDTWTWGNEAQWAIDEIMMNGGPVATIVHALHSALGESDMMAYLVMMAQRLSELRRVLRSTGSLYLHCDPTASHYLKIVLDAIFGPVMFDAEIIWKRTNARSTAGKWPRLHDVILVYKGSSIRSFNPQMVKGDAQKLPHTLILGNDGQKYQTFELTGAGVTKEGESGKPWRGYDPTPLGRHWGKSVAELERLDLVGEIHWPKNGGWPRRKASEPFVPENRMITVGDVWTDIDRLNQKAAERLGYPTQKPLALLDRVIRASSNSGDVVLDPFCGCGTTVAAAQAAGRQWIGIDVAYHAIKVIEGRLESMPGAVKYDLGGIPRDFEAAMRLAQRDKYQFQWWANYLVGVQALKEIKKGADRGIDGQMYFMNGPKGWGRVLTSVKGGQHVGSKDVREFKAVIDRERAEMGLFICLNEPTRDMNTEAAAFGFVQTAHGHLPKLQIVSIAEWFRGKRPHLPSLGHISREFFEPEKRAKHKKGRIPDPNAPEFTFSFPGTKADNTVVHFNPSAVKAESL</sequence>
<dbReference type="InterPro" id="IPR007560">
    <property type="entry name" value="Restrct_endonuc_IV_Mrr"/>
</dbReference>
<dbReference type="PROSITE" id="PS00092">
    <property type="entry name" value="N6_MTASE"/>
    <property type="match status" value="1"/>
</dbReference>
<evidence type="ECO:0000259" key="6">
    <source>
        <dbReference type="Pfam" id="PF01555"/>
    </source>
</evidence>
<feature type="domain" description="Restriction endonuclease type IV Mrr" evidence="7">
    <location>
        <begin position="402"/>
        <end position="482"/>
    </location>
</feature>
<feature type="domain" description="DNA methylase N-4/N-6" evidence="6">
    <location>
        <begin position="22"/>
        <end position="357"/>
    </location>
</feature>
<dbReference type="Pfam" id="PF01555">
    <property type="entry name" value="N6_N4_Mtase"/>
    <property type="match status" value="1"/>
</dbReference>
<dbReference type="InterPro" id="IPR002941">
    <property type="entry name" value="DNA_methylase_N4/N6"/>
</dbReference>
<dbReference type="Pfam" id="PF04471">
    <property type="entry name" value="Mrr_cat"/>
    <property type="match status" value="1"/>
</dbReference>
<dbReference type="EC" id="2.1.1.72" evidence="2"/>
<dbReference type="PANTHER" id="PTHR13370:SF3">
    <property type="entry name" value="TRNA (GUANINE(10)-N2)-METHYLTRANSFERASE HOMOLOG"/>
    <property type="match status" value="1"/>
</dbReference>
<dbReference type="GO" id="GO:0005737">
    <property type="term" value="C:cytoplasm"/>
    <property type="evidence" value="ECO:0007669"/>
    <property type="project" value="TreeGrafter"/>
</dbReference>
<evidence type="ECO:0000256" key="3">
    <source>
        <dbReference type="ARBA" id="ARBA00022603"/>
    </source>
</evidence>
<dbReference type="InterPro" id="IPR029063">
    <property type="entry name" value="SAM-dependent_MTases_sf"/>
</dbReference>
<dbReference type="GO" id="GO:0008170">
    <property type="term" value="F:N-methyltransferase activity"/>
    <property type="evidence" value="ECO:0007669"/>
    <property type="project" value="InterPro"/>
</dbReference>
<dbReference type="EMBL" id="NAOO01000033">
    <property type="protein sequence ID" value="RFB86663.1"/>
    <property type="molecule type" value="Genomic_DNA"/>
</dbReference>
<evidence type="ECO:0000313" key="8">
    <source>
        <dbReference type="EMBL" id="RFB86663.1"/>
    </source>
</evidence>
<comment type="catalytic activity">
    <reaction evidence="5">
        <text>a 2'-deoxyadenosine in DNA + S-adenosyl-L-methionine = an N(6)-methyl-2'-deoxyadenosine in DNA + S-adenosyl-L-homocysteine + H(+)</text>
        <dbReference type="Rhea" id="RHEA:15197"/>
        <dbReference type="Rhea" id="RHEA-COMP:12418"/>
        <dbReference type="Rhea" id="RHEA-COMP:12419"/>
        <dbReference type="ChEBI" id="CHEBI:15378"/>
        <dbReference type="ChEBI" id="CHEBI:57856"/>
        <dbReference type="ChEBI" id="CHEBI:59789"/>
        <dbReference type="ChEBI" id="CHEBI:90615"/>
        <dbReference type="ChEBI" id="CHEBI:90616"/>
        <dbReference type="EC" id="2.1.1.72"/>
    </reaction>
</comment>
<dbReference type="PRINTS" id="PR00508">
    <property type="entry name" value="S21N4MTFRASE"/>
</dbReference>
<protein>
    <recommendedName>
        <fullName evidence="2">site-specific DNA-methyltransferase (adenine-specific)</fullName>
        <ecNumber evidence="2">2.1.1.72</ecNumber>
    </recommendedName>
</protein>
<reference evidence="8 9" key="1">
    <citation type="submission" date="2017-03" db="EMBL/GenBank/DDBJ databases">
        <title>Genome analysis of Rhizobial strains effectives or ineffectives for nitrogen fixation isolated from bean seeds.</title>
        <authorList>
            <person name="Peralta H."/>
            <person name="Aguilar-Vera A."/>
            <person name="Mora Y."/>
            <person name="Vargas-Lagunas C."/>
            <person name="Girard L."/>
            <person name="Mora J."/>
        </authorList>
    </citation>
    <scope>NUCLEOTIDE SEQUENCE [LARGE SCALE GENOMIC DNA]</scope>
    <source>
        <strain evidence="8 9">CCGM5</strain>
    </source>
</reference>
<proteinExistence type="inferred from homology"/>
<dbReference type="InterPro" id="IPR001091">
    <property type="entry name" value="RM_Methyltransferase"/>
</dbReference>
<dbReference type="GO" id="GO:0003677">
    <property type="term" value="F:DNA binding"/>
    <property type="evidence" value="ECO:0007669"/>
    <property type="project" value="InterPro"/>
</dbReference>
<evidence type="ECO:0000259" key="7">
    <source>
        <dbReference type="Pfam" id="PF04471"/>
    </source>
</evidence>
<dbReference type="GO" id="GO:0004519">
    <property type="term" value="F:endonuclease activity"/>
    <property type="evidence" value="ECO:0007669"/>
    <property type="project" value="InterPro"/>
</dbReference>
<dbReference type="GO" id="GO:0009007">
    <property type="term" value="F:site-specific DNA-methyltransferase (adenine-specific) activity"/>
    <property type="evidence" value="ECO:0007669"/>
    <property type="project" value="UniProtKB-EC"/>
</dbReference>
<evidence type="ECO:0000256" key="1">
    <source>
        <dbReference type="ARBA" id="ARBA00006594"/>
    </source>
</evidence>
<name>A0A3E1B650_RHILT</name>
<keyword evidence="3 8" id="KW-0489">Methyltransferase</keyword>
<keyword evidence="4 8" id="KW-0808">Transferase</keyword>
<evidence type="ECO:0000313" key="9">
    <source>
        <dbReference type="Proteomes" id="UP000256748"/>
    </source>
</evidence>
<dbReference type="GO" id="GO:0032259">
    <property type="term" value="P:methylation"/>
    <property type="evidence" value="ECO:0007669"/>
    <property type="project" value="UniProtKB-KW"/>
</dbReference>
<dbReference type="PANTHER" id="PTHR13370">
    <property type="entry name" value="RNA METHYLASE-RELATED"/>
    <property type="match status" value="1"/>
</dbReference>
<dbReference type="Gene3D" id="3.40.50.150">
    <property type="entry name" value="Vaccinia Virus protein VP39"/>
    <property type="match status" value="1"/>
</dbReference>